<reference evidence="4" key="2">
    <citation type="submission" date="2011-03" db="EMBL/GenBank/DDBJ databases">
        <title>The complete genome of Hippea maritima DSM 10411.</title>
        <authorList>
            <consortium name="US DOE Joint Genome Institute (JGI-PGF)"/>
            <person name="Lucas S."/>
            <person name="Copeland A."/>
            <person name="Lapidus A."/>
            <person name="Bruce D."/>
            <person name="Goodwin L."/>
            <person name="Pitluck S."/>
            <person name="Peters L."/>
            <person name="Kyrpides N."/>
            <person name="Mavromatis K."/>
            <person name="Pagani I."/>
            <person name="Ivanova N."/>
            <person name="Mikhailova N."/>
            <person name="Lu M."/>
            <person name="Detter J.C."/>
            <person name="Tapia R."/>
            <person name="Han C."/>
            <person name="Land M."/>
            <person name="Hauser L."/>
            <person name="Markowitz V."/>
            <person name="Cheng J.-F."/>
            <person name="Hugenholtz P."/>
            <person name="Woyke T."/>
            <person name="Wu D."/>
            <person name="Spring S."/>
            <person name="Schroeder M."/>
            <person name="Brambilla E."/>
            <person name="Klenk H.-P."/>
            <person name="Eisen J.A."/>
        </authorList>
    </citation>
    <scope>NUCLEOTIDE SEQUENCE [LARGE SCALE GENOMIC DNA]</scope>
    <source>
        <strain evidence="4">ATCC 700847 / DSM 10411 / MH2</strain>
    </source>
</reference>
<proteinExistence type="predicted"/>
<dbReference type="PANTHER" id="PTHR47618:SF1">
    <property type="entry name" value="BIFUNCTIONAL OLIGORIBONUCLEASE AND PAP PHOSPHATASE NRNA"/>
    <property type="match status" value="1"/>
</dbReference>
<organism evidence="3 4">
    <name type="scientific">Hippea maritima (strain ATCC 700847 / DSM 10411 / MH2)</name>
    <dbReference type="NCBI Taxonomy" id="760142"/>
    <lineage>
        <taxon>Bacteria</taxon>
        <taxon>Pseudomonadati</taxon>
        <taxon>Campylobacterota</taxon>
        <taxon>Desulfurellia</taxon>
        <taxon>Desulfurellales</taxon>
        <taxon>Hippeaceae</taxon>
        <taxon>Hippea</taxon>
    </lineage>
</organism>
<dbReference type="Pfam" id="PF01368">
    <property type="entry name" value="DHH"/>
    <property type="match status" value="1"/>
</dbReference>
<dbReference type="InParanoid" id="F2LVA7"/>
<gene>
    <name evidence="3" type="ordered locus">Hipma_0721</name>
</gene>
<dbReference type="Proteomes" id="UP000008139">
    <property type="component" value="Chromosome"/>
</dbReference>
<accession>F2LVA7</accession>
<reference evidence="3 4" key="1">
    <citation type="journal article" date="2011" name="Stand. Genomic Sci.">
        <title>Complete genome sequence of the thermophilic sulfur-reducer Hippea maritima type strain (MH(2)).</title>
        <authorList>
            <person name="Huntemann M."/>
            <person name="Lu M."/>
            <person name="Nolan M."/>
            <person name="Lapidus A."/>
            <person name="Lucas S."/>
            <person name="Hammon N."/>
            <person name="Deshpande S."/>
            <person name="Cheng J.F."/>
            <person name="Tapia R."/>
            <person name="Han C."/>
            <person name="Goodwin L."/>
            <person name="Pitluck S."/>
            <person name="Liolios K."/>
            <person name="Pagani I."/>
            <person name="Ivanova N."/>
            <person name="Ovchinikova G."/>
            <person name="Pati A."/>
            <person name="Chen A."/>
            <person name="Palaniappan K."/>
            <person name="Land M."/>
            <person name="Hauser L."/>
            <person name="Jeffries C.D."/>
            <person name="Detter J.C."/>
            <person name="Brambilla E.M."/>
            <person name="Rohde M."/>
            <person name="Spring S."/>
            <person name="Goker M."/>
            <person name="Woyke T."/>
            <person name="Bristow J."/>
            <person name="Eisen J.A."/>
            <person name="Markowitz V."/>
            <person name="Hugenholtz P."/>
            <person name="Kyrpides N.C."/>
            <person name="Klenk H.P."/>
            <person name="Mavromatis K."/>
        </authorList>
    </citation>
    <scope>NUCLEOTIDE SEQUENCE [LARGE SCALE GENOMIC DNA]</scope>
    <source>
        <strain evidence="4">ATCC 700847 / DSM 10411 / MH2</strain>
    </source>
</reference>
<dbReference type="Gene3D" id="3.90.1640.10">
    <property type="entry name" value="inorganic pyrophosphatase (n-terminal core)"/>
    <property type="match status" value="1"/>
</dbReference>
<dbReference type="InterPro" id="IPR038763">
    <property type="entry name" value="DHH_sf"/>
</dbReference>
<dbReference type="HOGENOM" id="CLU_039720_0_0_7"/>
<dbReference type="InterPro" id="IPR003156">
    <property type="entry name" value="DHHA1_dom"/>
</dbReference>
<evidence type="ECO:0000313" key="4">
    <source>
        <dbReference type="Proteomes" id="UP000008139"/>
    </source>
</evidence>
<dbReference type="Gene3D" id="3.10.310.30">
    <property type="match status" value="1"/>
</dbReference>
<feature type="domain" description="DHHA1" evidence="2">
    <location>
        <begin position="220"/>
        <end position="313"/>
    </location>
</feature>
<dbReference type="EMBL" id="CP002606">
    <property type="protein sequence ID" value="AEA33691.1"/>
    <property type="molecule type" value="Genomic_DNA"/>
</dbReference>
<name>F2LVA7_HIPMA</name>
<dbReference type="OrthoDB" id="9803668at2"/>
<dbReference type="Pfam" id="PF02272">
    <property type="entry name" value="DHHA1"/>
    <property type="match status" value="1"/>
</dbReference>
<dbReference type="GO" id="GO:0003676">
    <property type="term" value="F:nucleic acid binding"/>
    <property type="evidence" value="ECO:0007669"/>
    <property type="project" value="InterPro"/>
</dbReference>
<dbReference type="STRING" id="760142.Hipma_0721"/>
<dbReference type="eggNOG" id="COG0618">
    <property type="taxonomic scope" value="Bacteria"/>
</dbReference>
<protein>
    <submittedName>
        <fullName evidence="3">Phosphoesterase RecJ domain protein</fullName>
    </submittedName>
</protein>
<evidence type="ECO:0000313" key="3">
    <source>
        <dbReference type="EMBL" id="AEA33691.1"/>
    </source>
</evidence>
<keyword evidence="4" id="KW-1185">Reference proteome</keyword>
<evidence type="ECO:0000259" key="2">
    <source>
        <dbReference type="Pfam" id="PF02272"/>
    </source>
</evidence>
<dbReference type="InterPro" id="IPR001667">
    <property type="entry name" value="DDH_dom"/>
</dbReference>
<dbReference type="AlphaFoldDB" id="F2LVA7"/>
<dbReference type="InterPro" id="IPR051319">
    <property type="entry name" value="Oligoribo/pAp-PDE_c-di-AMP_PDE"/>
</dbReference>
<sequence>MEIKKKIGQILKSRSSFLIVSHKNPDGDAIGSSLALYRALKEMGKEVYVENPTKPAYTYDFLKDYEIIEPVSNSKDVEVVISVDTAEISRCGLSDGYVKDKLFINIDHHKTNPGFGDINLIEPEASAVGCLVWDILTISNIPISKATAEYLYLSILTDTGSFRYSSTKPKTFRIAADLLERGVEPWFVASNIYESEKLETFKLLSLVLGTLELFYDGRLAIAYVTQEMFRKTNTTADNTEGFVNYARSIRGVEVGILLREDEPDKFKISIRSKGNIDVSDVAVHFNGGGHKNAAGGSIEAKLEDAKKKVIEAFSFLENEK</sequence>
<dbReference type="PANTHER" id="PTHR47618">
    <property type="entry name" value="BIFUNCTIONAL OLIGORIBONUCLEASE AND PAP PHOSPHATASE NRNA"/>
    <property type="match status" value="1"/>
</dbReference>
<evidence type="ECO:0000259" key="1">
    <source>
        <dbReference type="Pfam" id="PF01368"/>
    </source>
</evidence>
<dbReference type="SUPFAM" id="SSF64182">
    <property type="entry name" value="DHH phosphoesterases"/>
    <property type="match status" value="1"/>
</dbReference>
<dbReference type="RefSeq" id="WP_013681732.1">
    <property type="nucleotide sequence ID" value="NC_015318.1"/>
</dbReference>
<feature type="domain" description="DDH" evidence="1">
    <location>
        <begin position="17"/>
        <end position="155"/>
    </location>
</feature>
<dbReference type="KEGG" id="hmr:Hipma_0721"/>